<organism evidence="10 11">
    <name type="scientific">Rickenella mellea</name>
    <dbReference type="NCBI Taxonomy" id="50990"/>
    <lineage>
        <taxon>Eukaryota</taxon>
        <taxon>Fungi</taxon>
        <taxon>Dikarya</taxon>
        <taxon>Basidiomycota</taxon>
        <taxon>Agaricomycotina</taxon>
        <taxon>Agaricomycetes</taxon>
        <taxon>Hymenochaetales</taxon>
        <taxon>Rickenellaceae</taxon>
        <taxon>Rickenella</taxon>
    </lineage>
</organism>
<dbReference type="InterPro" id="IPR001357">
    <property type="entry name" value="BRCT_dom"/>
</dbReference>
<dbReference type="AlphaFoldDB" id="A0A4Y7QLB7"/>
<gene>
    <name evidence="10" type="ORF">BD410DRAFT_870451</name>
</gene>
<evidence type="ECO:0000256" key="3">
    <source>
        <dbReference type="ARBA" id="ARBA00023242"/>
    </source>
</evidence>
<dbReference type="InterPro" id="IPR039189">
    <property type="entry name" value="Fcp1"/>
</dbReference>
<feature type="region of interest" description="Disordered" evidence="7">
    <location>
        <begin position="695"/>
        <end position="754"/>
    </location>
</feature>
<dbReference type="SUPFAM" id="SSF52113">
    <property type="entry name" value="BRCT domain"/>
    <property type="match status" value="1"/>
</dbReference>
<feature type="compositionally biased region" description="Acidic residues" evidence="7">
    <location>
        <begin position="740"/>
        <end position="753"/>
    </location>
</feature>
<dbReference type="InterPro" id="IPR011947">
    <property type="entry name" value="FCP1_euk"/>
</dbReference>
<dbReference type="InterPro" id="IPR023214">
    <property type="entry name" value="HAD_sf"/>
</dbReference>
<feature type="domain" description="BRCT" evidence="8">
    <location>
        <begin position="592"/>
        <end position="687"/>
    </location>
</feature>
<dbReference type="OrthoDB" id="10249888at2759"/>
<evidence type="ECO:0000256" key="5">
    <source>
        <dbReference type="ARBA" id="ARBA00048336"/>
    </source>
</evidence>
<dbReference type="Proteomes" id="UP000294933">
    <property type="component" value="Unassembled WGS sequence"/>
</dbReference>
<sequence>MTTPTDIHFPDTLPFPFKILSLSTRAGDDIRAGSRLLNYSFLHIPPNNPEASETRFGSWDATFDGQIQSWKVKVGEMITKQKAQDKPAVLIVEPCKHGVQVNGLCALCGMDMEQQVIYYVLPLRSFDIDDSFDYTGRPESSRATIQMTHSASGPTVSLEEAQRIERETATHLLRARKLSLIVDLDQTIVHATVDPTVGEWIAEGEAWEERQAAKKRKQNGAVGGGDDDSDDSSDDSDIDEDDVNANWEALKDVKKFRLAPDVFASGGFRIPWRSKGKDKAIEMDGCLYYVKPRPGWQEFLAIVAKTYEMHVYTMGTRAYAEEVCAAIDPGGRIFGGRILSRDESGSLTQKSLRRLFPCDTSMVVIIDDRADVWEWSPNLVKVIPYDFFVGIGDINSTFLPKVDPLHATNVPSRPISPIGAVLDSLNPQDTAVPSEPSTAQDSSDLIPPEQEDSDPRISDVAKNELITQNTLALEAQVEERPLARKQEELLESVGHPVDEMVESQPPIAASNPESPPVHLMNVKPTSKALLRNDDVELIRVGKLLEDIHKKFFDAYDARVPEDSSRKRKKEYLSRKSPPPEHAYDVRVIIPQLRMNTFAGINVVFSGVIPTNTKMKHEDTEIWRMARAFGANCQKDLSPDTTHVVASKRGTQKVDMAQKQGGVFVVWLTWFTDSLAKWERQDERVYLLDEPTSVNPQTALAVSPPSDPTNISTDTDPEGPVDDEDVEILETVRDDPTPQAENEEIASDGFDPGEVDWQRIHDEVEAAMMESDEEEERSSESGRTSGNASEDDGMGDSVAFNVPGRTRKRLRSLTPSENRSSHLDDEDILRSPLAKRKKMAAERSGLSKLKEGISISDISSAREKGTQEQRASTPTVQDQDKAGEDEDEDDSEDGDDEDDFLTRELEEELG</sequence>
<feature type="compositionally biased region" description="Polar residues" evidence="7">
    <location>
        <begin position="867"/>
        <end position="876"/>
    </location>
</feature>
<protein>
    <recommendedName>
        <fullName evidence="6">RNA polymerase II subunit A C-terminal domain phosphatase</fullName>
        <ecNumber evidence="6">3.1.3.16</ecNumber>
    </recommendedName>
</protein>
<evidence type="ECO:0000259" key="9">
    <source>
        <dbReference type="PROSITE" id="PS50969"/>
    </source>
</evidence>
<keyword evidence="3 6" id="KW-0539">Nucleus</keyword>
<comment type="subcellular location">
    <subcellularLocation>
        <location evidence="1 6">Nucleus</location>
    </subcellularLocation>
</comment>
<keyword evidence="11" id="KW-1185">Reference proteome</keyword>
<evidence type="ECO:0000313" key="11">
    <source>
        <dbReference type="Proteomes" id="UP000294933"/>
    </source>
</evidence>
<proteinExistence type="predicted"/>
<dbReference type="InterPro" id="IPR004274">
    <property type="entry name" value="FCP1_dom"/>
</dbReference>
<dbReference type="CDD" id="cd17729">
    <property type="entry name" value="BRCT_CTDP1"/>
    <property type="match status" value="1"/>
</dbReference>
<feature type="region of interest" description="Disordered" evidence="7">
    <location>
        <begin position="419"/>
        <end position="456"/>
    </location>
</feature>
<dbReference type="EMBL" id="ML170158">
    <property type="protein sequence ID" value="TDL28166.1"/>
    <property type="molecule type" value="Genomic_DNA"/>
</dbReference>
<keyword evidence="2 6" id="KW-0378">Hydrolase</keyword>
<comment type="catalytic activity">
    <reaction evidence="4 6">
        <text>O-phospho-L-seryl-[protein] + H2O = L-seryl-[protein] + phosphate</text>
        <dbReference type="Rhea" id="RHEA:20629"/>
        <dbReference type="Rhea" id="RHEA-COMP:9863"/>
        <dbReference type="Rhea" id="RHEA-COMP:11604"/>
        <dbReference type="ChEBI" id="CHEBI:15377"/>
        <dbReference type="ChEBI" id="CHEBI:29999"/>
        <dbReference type="ChEBI" id="CHEBI:43474"/>
        <dbReference type="ChEBI" id="CHEBI:83421"/>
        <dbReference type="EC" id="3.1.3.16"/>
    </reaction>
</comment>
<dbReference type="Gene3D" id="3.40.50.1000">
    <property type="entry name" value="HAD superfamily/HAD-like"/>
    <property type="match status" value="1"/>
</dbReference>
<evidence type="ECO:0000256" key="1">
    <source>
        <dbReference type="ARBA" id="ARBA00004123"/>
    </source>
</evidence>
<feature type="compositionally biased region" description="Acidic residues" evidence="7">
    <location>
        <begin position="882"/>
        <end position="909"/>
    </location>
</feature>
<evidence type="ECO:0000256" key="4">
    <source>
        <dbReference type="ARBA" id="ARBA00047761"/>
    </source>
</evidence>
<dbReference type="SMART" id="SM00577">
    <property type="entry name" value="CPDc"/>
    <property type="match status" value="1"/>
</dbReference>
<feature type="compositionally biased region" description="Acidic residues" evidence="7">
    <location>
        <begin position="225"/>
        <end position="240"/>
    </location>
</feature>
<evidence type="ECO:0000256" key="7">
    <source>
        <dbReference type="SAM" id="MobiDB-lite"/>
    </source>
</evidence>
<dbReference type="STRING" id="50990.A0A4Y7QLB7"/>
<dbReference type="Pfam" id="PF12738">
    <property type="entry name" value="PTCB-BRCT"/>
    <property type="match status" value="1"/>
</dbReference>
<evidence type="ECO:0000256" key="6">
    <source>
        <dbReference type="RuleBase" id="RU366066"/>
    </source>
</evidence>
<dbReference type="GO" id="GO:0005634">
    <property type="term" value="C:nucleus"/>
    <property type="evidence" value="ECO:0007669"/>
    <property type="project" value="UniProtKB-SubCell"/>
</dbReference>
<reference evidence="10 11" key="1">
    <citation type="submission" date="2018-06" db="EMBL/GenBank/DDBJ databases">
        <title>A transcriptomic atlas of mushroom development highlights an independent origin of complex multicellularity.</title>
        <authorList>
            <consortium name="DOE Joint Genome Institute"/>
            <person name="Krizsan K."/>
            <person name="Almasi E."/>
            <person name="Merenyi Z."/>
            <person name="Sahu N."/>
            <person name="Viragh M."/>
            <person name="Koszo T."/>
            <person name="Mondo S."/>
            <person name="Kiss B."/>
            <person name="Balint B."/>
            <person name="Kues U."/>
            <person name="Barry K."/>
            <person name="Hegedus J.C."/>
            <person name="Henrissat B."/>
            <person name="Johnson J."/>
            <person name="Lipzen A."/>
            <person name="Ohm R."/>
            <person name="Nagy I."/>
            <person name="Pangilinan J."/>
            <person name="Yan J."/>
            <person name="Xiong Y."/>
            <person name="Grigoriev I.V."/>
            <person name="Hibbett D.S."/>
            <person name="Nagy L.G."/>
        </authorList>
    </citation>
    <scope>NUCLEOTIDE SEQUENCE [LARGE SCALE GENOMIC DNA]</scope>
    <source>
        <strain evidence="10 11">SZMC22713</strain>
    </source>
</reference>
<evidence type="ECO:0000259" key="8">
    <source>
        <dbReference type="PROSITE" id="PS50172"/>
    </source>
</evidence>
<feature type="region of interest" description="Disordered" evidence="7">
    <location>
        <begin position="767"/>
        <end position="909"/>
    </location>
</feature>
<feature type="compositionally biased region" description="Polar residues" evidence="7">
    <location>
        <begin position="425"/>
        <end position="443"/>
    </location>
</feature>
<dbReference type="InterPro" id="IPR036412">
    <property type="entry name" value="HAD-like_sf"/>
</dbReference>
<evidence type="ECO:0000256" key="2">
    <source>
        <dbReference type="ARBA" id="ARBA00022801"/>
    </source>
</evidence>
<name>A0A4Y7QLB7_9AGAM</name>
<dbReference type="PROSITE" id="PS50969">
    <property type="entry name" value="FCP1"/>
    <property type="match status" value="1"/>
</dbReference>
<feature type="compositionally biased region" description="Acidic residues" evidence="7">
    <location>
        <begin position="714"/>
        <end position="727"/>
    </location>
</feature>
<dbReference type="EC" id="3.1.3.16" evidence="6"/>
<accession>A0A4Y7QLB7</accession>
<feature type="region of interest" description="Disordered" evidence="7">
    <location>
        <begin position="211"/>
        <end position="240"/>
    </location>
</feature>
<dbReference type="InterPro" id="IPR036420">
    <property type="entry name" value="BRCT_dom_sf"/>
</dbReference>
<dbReference type="PANTHER" id="PTHR23081:SF36">
    <property type="entry name" value="RNA POLYMERASE II SUBUNIT A C-TERMINAL DOMAIN PHOSPHATASE"/>
    <property type="match status" value="1"/>
</dbReference>
<evidence type="ECO:0000313" key="10">
    <source>
        <dbReference type="EMBL" id="TDL28166.1"/>
    </source>
</evidence>
<dbReference type="SMART" id="SM00292">
    <property type="entry name" value="BRCT"/>
    <property type="match status" value="1"/>
</dbReference>
<comment type="function">
    <text evidence="6">This promotes the activity of RNA polymerase II.</text>
</comment>
<comment type="catalytic activity">
    <reaction evidence="5 6">
        <text>O-phospho-L-threonyl-[protein] + H2O = L-threonyl-[protein] + phosphate</text>
        <dbReference type="Rhea" id="RHEA:47004"/>
        <dbReference type="Rhea" id="RHEA-COMP:11060"/>
        <dbReference type="Rhea" id="RHEA-COMP:11605"/>
        <dbReference type="ChEBI" id="CHEBI:15377"/>
        <dbReference type="ChEBI" id="CHEBI:30013"/>
        <dbReference type="ChEBI" id="CHEBI:43474"/>
        <dbReference type="ChEBI" id="CHEBI:61977"/>
        <dbReference type="EC" id="3.1.3.16"/>
    </reaction>
</comment>
<dbReference type="CDD" id="cd07521">
    <property type="entry name" value="HAD_FCP1-like"/>
    <property type="match status" value="1"/>
</dbReference>
<dbReference type="Gene3D" id="3.40.50.10190">
    <property type="entry name" value="BRCT domain"/>
    <property type="match status" value="1"/>
</dbReference>
<dbReference type="Pfam" id="PF03031">
    <property type="entry name" value="NIF"/>
    <property type="match status" value="1"/>
</dbReference>
<dbReference type="VEuPathDB" id="FungiDB:BD410DRAFT_870451"/>
<dbReference type="PANTHER" id="PTHR23081">
    <property type="entry name" value="RNA POLYMERASE II CTD PHOSPHATASE"/>
    <property type="match status" value="1"/>
</dbReference>
<dbReference type="GO" id="GO:0008420">
    <property type="term" value="F:RNA polymerase II CTD heptapeptide repeat phosphatase activity"/>
    <property type="evidence" value="ECO:0007669"/>
    <property type="project" value="UniProtKB-UniRule"/>
</dbReference>
<dbReference type="SUPFAM" id="SSF56784">
    <property type="entry name" value="HAD-like"/>
    <property type="match status" value="1"/>
</dbReference>
<dbReference type="PROSITE" id="PS50172">
    <property type="entry name" value="BRCT"/>
    <property type="match status" value="1"/>
</dbReference>
<dbReference type="NCBIfam" id="TIGR02250">
    <property type="entry name" value="FCP1_euk"/>
    <property type="match status" value="1"/>
</dbReference>
<feature type="domain" description="FCP1 homology" evidence="9">
    <location>
        <begin position="173"/>
        <end position="405"/>
    </location>
</feature>